<protein>
    <submittedName>
        <fullName evidence="2">PbsX family transcriptional regulator</fullName>
    </submittedName>
</protein>
<dbReference type="RefSeq" id="WP_243491971.1">
    <property type="nucleotide sequence ID" value="NZ_CP063361.1"/>
</dbReference>
<accession>A0ABY4A8R0</accession>
<dbReference type="SMART" id="SM00966">
    <property type="entry name" value="SpoVT_AbrB"/>
    <property type="match status" value="1"/>
</dbReference>
<dbReference type="PANTHER" id="PTHR40516:SF1">
    <property type="entry name" value="ANTITOXIN CHPS-RELATED"/>
    <property type="match status" value="1"/>
</dbReference>
<evidence type="ECO:0000313" key="3">
    <source>
        <dbReference type="Proteomes" id="UP000831532"/>
    </source>
</evidence>
<dbReference type="InterPro" id="IPR037914">
    <property type="entry name" value="SpoVT-AbrB_sf"/>
</dbReference>
<reference evidence="2 3" key="1">
    <citation type="submission" date="2020-10" db="EMBL/GenBank/DDBJ databases">
        <title>Genome analysis of Massilia species.</title>
        <authorList>
            <person name="Jung D.-H."/>
        </authorList>
    </citation>
    <scope>NUCLEOTIDE SEQUENCE [LARGE SCALE GENOMIC DNA]</scope>
    <source>
        <strain evidence="3">sipir</strain>
    </source>
</reference>
<dbReference type="InterPro" id="IPR007159">
    <property type="entry name" value="SpoVT-AbrB_dom"/>
</dbReference>
<sequence>MELSVQLWGDSAAVLLPEELLDLLKARLGDKLTVKVHEDGVLLKVKRPAYALADLVAQCDPSAPEPADMAAWNAMTPVGREAW</sequence>
<dbReference type="EMBL" id="CP063361">
    <property type="protein sequence ID" value="UOD30742.1"/>
    <property type="molecule type" value="Genomic_DNA"/>
</dbReference>
<evidence type="ECO:0000313" key="2">
    <source>
        <dbReference type="EMBL" id="UOD30742.1"/>
    </source>
</evidence>
<dbReference type="InterPro" id="IPR039052">
    <property type="entry name" value="Antitox_PemI-like"/>
</dbReference>
<name>A0ABY4A8R0_9BURK</name>
<proteinExistence type="predicted"/>
<dbReference type="PANTHER" id="PTHR40516">
    <property type="entry name" value="ANTITOXIN CHPS-RELATED"/>
    <property type="match status" value="1"/>
</dbReference>
<gene>
    <name evidence="2" type="ORF">INH39_03075</name>
</gene>
<dbReference type="Proteomes" id="UP000831532">
    <property type="component" value="Chromosome"/>
</dbReference>
<dbReference type="Pfam" id="PF04014">
    <property type="entry name" value="MazE_antitoxin"/>
    <property type="match status" value="1"/>
</dbReference>
<organism evidence="2 3">
    <name type="scientific">Massilia violaceinigra</name>
    <dbReference type="NCBI Taxonomy" id="2045208"/>
    <lineage>
        <taxon>Bacteria</taxon>
        <taxon>Pseudomonadati</taxon>
        <taxon>Pseudomonadota</taxon>
        <taxon>Betaproteobacteria</taxon>
        <taxon>Burkholderiales</taxon>
        <taxon>Oxalobacteraceae</taxon>
        <taxon>Telluria group</taxon>
        <taxon>Massilia</taxon>
    </lineage>
</organism>
<evidence type="ECO:0000259" key="1">
    <source>
        <dbReference type="SMART" id="SM00966"/>
    </source>
</evidence>
<keyword evidence="3" id="KW-1185">Reference proteome</keyword>
<dbReference type="Gene3D" id="2.10.260.10">
    <property type="match status" value="1"/>
</dbReference>
<dbReference type="SUPFAM" id="SSF89447">
    <property type="entry name" value="AbrB/MazE/MraZ-like"/>
    <property type="match status" value="1"/>
</dbReference>
<feature type="domain" description="SpoVT-AbrB" evidence="1">
    <location>
        <begin position="6"/>
        <end position="51"/>
    </location>
</feature>